<evidence type="ECO:0000256" key="7">
    <source>
        <dbReference type="ARBA" id="ARBA00022741"/>
    </source>
</evidence>
<dbReference type="Gene3D" id="3.30.930.10">
    <property type="entry name" value="Bira Bifunctional Protein, Domain 2"/>
    <property type="match status" value="1"/>
</dbReference>
<dbReference type="GO" id="GO:0006434">
    <property type="term" value="P:seryl-tRNA aminoacylation"/>
    <property type="evidence" value="ECO:0007669"/>
    <property type="project" value="UniProtKB-UniRule"/>
</dbReference>
<feature type="binding site" evidence="15">
    <location>
        <position position="236"/>
    </location>
    <ligand>
        <name>L-serine</name>
        <dbReference type="ChEBI" id="CHEBI:33384"/>
    </ligand>
</feature>
<dbReference type="InterPro" id="IPR006195">
    <property type="entry name" value="aa-tRNA-synth_II"/>
</dbReference>
<evidence type="ECO:0000256" key="12">
    <source>
        <dbReference type="ARBA" id="ARBA00047929"/>
    </source>
</evidence>
<evidence type="ECO:0000256" key="4">
    <source>
        <dbReference type="ARBA" id="ARBA00012840"/>
    </source>
</evidence>
<comment type="subcellular location">
    <subcellularLocation>
        <location evidence="1">Cytoplasm</location>
    </subcellularLocation>
</comment>
<evidence type="ECO:0000256" key="15">
    <source>
        <dbReference type="PIRSR" id="PIRSR001529-1"/>
    </source>
</evidence>
<evidence type="ECO:0000256" key="13">
    <source>
        <dbReference type="ARBA" id="ARBA00048823"/>
    </source>
</evidence>
<evidence type="ECO:0000256" key="6">
    <source>
        <dbReference type="ARBA" id="ARBA00022598"/>
    </source>
</evidence>
<protein>
    <recommendedName>
        <fullName evidence="11 14">Serine--tRNA ligase</fullName>
        <ecNumber evidence="4 14">6.1.1.11</ecNumber>
    </recommendedName>
</protein>
<organism evidence="18">
    <name type="scientific">Buchnera aphidicola</name>
    <name type="common">Anoecia corni</name>
    <dbReference type="NCBI Taxonomy" id="2994477"/>
    <lineage>
        <taxon>Bacteria</taxon>
        <taxon>Pseudomonadati</taxon>
        <taxon>Pseudomonadota</taxon>
        <taxon>Gammaproteobacteria</taxon>
        <taxon>Enterobacterales</taxon>
        <taxon>Erwiniaceae</taxon>
        <taxon>Buchnera</taxon>
    </lineage>
</organism>
<evidence type="ECO:0000256" key="16">
    <source>
        <dbReference type="PIRSR" id="PIRSR001529-2"/>
    </source>
</evidence>
<evidence type="ECO:0000256" key="14">
    <source>
        <dbReference type="NCBIfam" id="TIGR00414"/>
    </source>
</evidence>
<evidence type="ECO:0000256" key="2">
    <source>
        <dbReference type="ARBA" id="ARBA00005045"/>
    </source>
</evidence>
<dbReference type="NCBIfam" id="TIGR00414">
    <property type="entry name" value="serS"/>
    <property type="match status" value="1"/>
</dbReference>
<gene>
    <name evidence="18" type="primary">serS</name>
    <name evidence="18" type="ORF">BUANCORI2928_247</name>
</gene>
<name>A0AAT9IGC7_9GAMM</name>
<dbReference type="EC" id="6.1.1.11" evidence="4 14"/>
<comment type="similarity">
    <text evidence="3">Belongs to the class-II aminoacyl-tRNA synthetase family. Type-1 seryl-tRNA synthetase subfamily.</text>
</comment>
<evidence type="ECO:0000259" key="17">
    <source>
        <dbReference type="PROSITE" id="PS50862"/>
    </source>
</evidence>
<dbReference type="PANTHER" id="PTHR43697:SF1">
    <property type="entry name" value="SERINE--TRNA LIGASE"/>
    <property type="match status" value="1"/>
</dbReference>
<dbReference type="Pfam" id="PF00587">
    <property type="entry name" value="tRNA-synt_2b"/>
    <property type="match status" value="1"/>
</dbReference>
<dbReference type="Pfam" id="PF02403">
    <property type="entry name" value="Seryl_tRNA_N"/>
    <property type="match status" value="1"/>
</dbReference>
<feature type="binding site" evidence="16">
    <location>
        <begin position="354"/>
        <end position="357"/>
    </location>
    <ligand>
        <name>ATP</name>
        <dbReference type="ChEBI" id="CHEBI:30616"/>
    </ligand>
</feature>
<sequence length="430" mass="49933">MLDPILFRIQPELIKKKLKNRGFNLNIHKINTLESKRRILQLHTETLQKKRNYFSRLIGSFKLISKKNSHLKKKVVNINNTIQHNKKKLSFLKKIILEFYLNIPNIPHKDTPIGKNNTSNHEIFQWGNKYKKTNILFKNHIQLGNNILGFDSNPNLNISGSQFIVMKNKIALLHRALGQFMLDLHTIKHGYSEIYVPYIVNSDCLYGTGQLPKFSEELFHIYSKNKNKLEYSLIPTSEVPLVNLFKNKLINKNELPILLTAHSPCFRSENYSYGQNTKGLIRTHQFEKVEIVQIVHPKKSSLALEVITNHAEKVLRLLKLPYRKVLLCTQDLGFSASKTYDLEVWFPSMDKYIEVSSCSNMLDFQSRRINLKYSRKKKSKNNFLHTLNASGLAVGRTLAAIIENYQHSDGKIEVPTVLQEKYMNGLKFIQ</sequence>
<dbReference type="Gene3D" id="1.10.287.40">
    <property type="entry name" value="Serine-tRNA synthetase, tRNA binding domain"/>
    <property type="match status" value="1"/>
</dbReference>
<dbReference type="InterPro" id="IPR002314">
    <property type="entry name" value="aa-tRNA-synt_IIb"/>
</dbReference>
<dbReference type="SUPFAM" id="SSF55681">
    <property type="entry name" value="Class II aaRS and biotin synthetases"/>
    <property type="match status" value="1"/>
</dbReference>
<keyword evidence="9" id="KW-0648">Protein biosynthesis</keyword>
<dbReference type="InterPro" id="IPR015866">
    <property type="entry name" value="Ser-tRNA-synth_1_N"/>
</dbReference>
<proteinExistence type="inferred from homology"/>
<comment type="catalytic activity">
    <reaction evidence="12">
        <text>tRNA(Sec) + L-serine + ATP = L-seryl-tRNA(Sec) + AMP + diphosphate + H(+)</text>
        <dbReference type="Rhea" id="RHEA:42580"/>
        <dbReference type="Rhea" id="RHEA-COMP:9742"/>
        <dbReference type="Rhea" id="RHEA-COMP:10128"/>
        <dbReference type="ChEBI" id="CHEBI:15378"/>
        <dbReference type="ChEBI" id="CHEBI:30616"/>
        <dbReference type="ChEBI" id="CHEBI:33019"/>
        <dbReference type="ChEBI" id="CHEBI:33384"/>
        <dbReference type="ChEBI" id="CHEBI:78442"/>
        <dbReference type="ChEBI" id="CHEBI:78533"/>
        <dbReference type="ChEBI" id="CHEBI:456215"/>
        <dbReference type="EC" id="6.1.1.11"/>
    </reaction>
</comment>
<dbReference type="GO" id="GO:0005524">
    <property type="term" value="F:ATP binding"/>
    <property type="evidence" value="ECO:0007669"/>
    <property type="project" value="UniProtKB-KW"/>
</dbReference>
<dbReference type="RefSeq" id="WP_367680799.1">
    <property type="nucleotide sequence ID" value="NZ_OZ060371.1"/>
</dbReference>
<accession>A0AAT9IGC7</accession>
<dbReference type="InterPro" id="IPR002317">
    <property type="entry name" value="Ser-tRNA-ligase_type_1"/>
</dbReference>
<feature type="binding site" evidence="15">
    <location>
        <position position="267"/>
    </location>
    <ligand>
        <name>L-serine</name>
        <dbReference type="ChEBI" id="CHEBI:33384"/>
    </ligand>
</feature>
<dbReference type="PANTHER" id="PTHR43697">
    <property type="entry name" value="SERYL-TRNA SYNTHETASE"/>
    <property type="match status" value="1"/>
</dbReference>
<keyword evidence="6 18" id="KW-0436">Ligase</keyword>
<dbReference type="GO" id="GO:0005737">
    <property type="term" value="C:cytoplasm"/>
    <property type="evidence" value="ECO:0007669"/>
    <property type="project" value="UniProtKB-SubCell"/>
</dbReference>
<evidence type="ECO:0000256" key="1">
    <source>
        <dbReference type="ARBA" id="ARBA00004496"/>
    </source>
</evidence>
<feature type="binding site" evidence="15">
    <location>
        <position position="290"/>
    </location>
    <ligand>
        <name>L-serine</name>
        <dbReference type="ChEBI" id="CHEBI:33384"/>
    </ligand>
</feature>
<evidence type="ECO:0000313" key="18">
    <source>
        <dbReference type="EMBL" id="CAL4043088.1"/>
    </source>
</evidence>
<dbReference type="PIRSF" id="PIRSF001529">
    <property type="entry name" value="Ser-tRNA-synth_IIa"/>
    <property type="match status" value="1"/>
</dbReference>
<evidence type="ECO:0000256" key="9">
    <source>
        <dbReference type="ARBA" id="ARBA00022917"/>
    </source>
</evidence>
<reference evidence="18" key="1">
    <citation type="submission" date="2024-06" db="EMBL/GenBank/DDBJ databases">
        <authorList>
            <person name="Manzano-Marin A."/>
            <person name="Manzano-Marin A."/>
            <person name="Alejandro Manzano Marin A."/>
        </authorList>
    </citation>
    <scope>NUCLEOTIDE SEQUENCE</scope>
    <source>
        <strain evidence="18">Ancorni-2928</strain>
    </source>
</reference>
<evidence type="ECO:0000256" key="11">
    <source>
        <dbReference type="ARBA" id="ARBA00039158"/>
    </source>
</evidence>
<dbReference type="PROSITE" id="PS50862">
    <property type="entry name" value="AA_TRNA_LIGASE_II"/>
    <property type="match status" value="1"/>
</dbReference>
<keyword evidence="8 16" id="KW-0067">ATP-binding</keyword>
<dbReference type="InterPro" id="IPR010978">
    <property type="entry name" value="tRNA-bd_arm"/>
</dbReference>
<feature type="binding site" evidence="15">
    <location>
        <position position="388"/>
    </location>
    <ligand>
        <name>L-serine</name>
        <dbReference type="ChEBI" id="CHEBI:33384"/>
    </ligand>
</feature>
<dbReference type="InterPro" id="IPR033729">
    <property type="entry name" value="SerRS_core"/>
</dbReference>
<evidence type="ECO:0000256" key="5">
    <source>
        <dbReference type="ARBA" id="ARBA00022490"/>
    </source>
</evidence>
<feature type="binding site" evidence="16">
    <location>
        <begin position="267"/>
        <end position="269"/>
    </location>
    <ligand>
        <name>ATP</name>
        <dbReference type="ChEBI" id="CHEBI:30616"/>
    </ligand>
</feature>
<comment type="pathway">
    <text evidence="2">Aminoacyl-tRNA biosynthesis; selenocysteinyl-tRNA(Sec) biosynthesis; L-seryl-tRNA(Sec) from L-serine and tRNA(Sec): step 1/1.</text>
</comment>
<dbReference type="InterPro" id="IPR045864">
    <property type="entry name" value="aa-tRNA-synth_II/BPL/LPL"/>
</dbReference>
<dbReference type="SUPFAM" id="SSF46589">
    <property type="entry name" value="tRNA-binding arm"/>
    <property type="match status" value="1"/>
</dbReference>
<dbReference type="InterPro" id="IPR042103">
    <property type="entry name" value="SerRS_1_N_sf"/>
</dbReference>
<dbReference type="EMBL" id="OZ060371">
    <property type="protein sequence ID" value="CAL4043088.1"/>
    <property type="molecule type" value="Genomic_DNA"/>
</dbReference>
<dbReference type="PRINTS" id="PR00981">
    <property type="entry name" value="TRNASYNTHSER"/>
</dbReference>
<keyword evidence="7" id="KW-0547">Nucleotide-binding</keyword>
<keyword evidence="10" id="KW-0030">Aminoacyl-tRNA synthetase</keyword>
<evidence type="ECO:0000256" key="8">
    <source>
        <dbReference type="ARBA" id="ARBA00022840"/>
    </source>
</evidence>
<dbReference type="CDD" id="cd00770">
    <property type="entry name" value="SerRS_core"/>
    <property type="match status" value="1"/>
</dbReference>
<feature type="domain" description="Aminoacyl-transfer RNA synthetases class-II family profile" evidence="17">
    <location>
        <begin position="173"/>
        <end position="415"/>
    </location>
</feature>
<dbReference type="AlphaFoldDB" id="A0AAT9IGC7"/>
<comment type="catalytic activity">
    <reaction evidence="13">
        <text>tRNA(Ser) + L-serine + ATP = L-seryl-tRNA(Ser) + AMP + diphosphate + H(+)</text>
        <dbReference type="Rhea" id="RHEA:12292"/>
        <dbReference type="Rhea" id="RHEA-COMP:9669"/>
        <dbReference type="Rhea" id="RHEA-COMP:9703"/>
        <dbReference type="ChEBI" id="CHEBI:15378"/>
        <dbReference type="ChEBI" id="CHEBI:30616"/>
        <dbReference type="ChEBI" id="CHEBI:33019"/>
        <dbReference type="ChEBI" id="CHEBI:33384"/>
        <dbReference type="ChEBI" id="CHEBI:78442"/>
        <dbReference type="ChEBI" id="CHEBI:78533"/>
        <dbReference type="ChEBI" id="CHEBI:456215"/>
        <dbReference type="EC" id="6.1.1.11"/>
    </reaction>
</comment>
<keyword evidence="5" id="KW-0963">Cytoplasm</keyword>
<evidence type="ECO:0000256" key="3">
    <source>
        <dbReference type="ARBA" id="ARBA00010728"/>
    </source>
</evidence>
<dbReference type="GO" id="GO:0004828">
    <property type="term" value="F:serine-tRNA ligase activity"/>
    <property type="evidence" value="ECO:0007669"/>
    <property type="project" value="UniProtKB-UniRule"/>
</dbReference>
<evidence type="ECO:0000256" key="10">
    <source>
        <dbReference type="ARBA" id="ARBA00023146"/>
    </source>
</evidence>